<evidence type="ECO:0000313" key="14">
    <source>
        <dbReference type="EMBL" id="KMZ55989.1"/>
    </source>
</evidence>
<keyword evidence="7 8" id="KW-0539">Nucleus</keyword>
<evidence type="ECO:0000256" key="6">
    <source>
        <dbReference type="ARBA" id="ARBA00022853"/>
    </source>
</evidence>
<dbReference type="GO" id="GO:0005694">
    <property type="term" value="C:chromosome"/>
    <property type="evidence" value="ECO:0007669"/>
    <property type="project" value="UniProtKB-SubCell"/>
</dbReference>
<dbReference type="SMART" id="SM00466">
    <property type="entry name" value="SRA"/>
    <property type="match status" value="1"/>
</dbReference>
<keyword evidence="15" id="KW-1185">Reference proteome</keyword>
<dbReference type="PROSITE" id="PS51015">
    <property type="entry name" value="YDG"/>
    <property type="match status" value="1"/>
</dbReference>
<dbReference type="SUPFAM" id="SSF88697">
    <property type="entry name" value="PUA domain-like"/>
    <property type="match status" value="1"/>
</dbReference>
<dbReference type="GO" id="GO:0008270">
    <property type="term" value="F:zinc ion binding"/>
    <property type="evidence" value="ECO:0007669"/>
    <property type="project" value="InterPro"/>
</dbReference>
<keyword evidence="5" id="KW-0949">S-adenosyl-L-methionine</keyword>
<keyword evidence="6" id="KW-0156">Chromatin regulator</keyword>
<evidence type="ECO:0000256" key="1">
    <source>
        <dbReference type="ARBA" id="ARBA00004286"/>
    </source>
</evidence>
<feature type="region of interest" description="Disordered" evidence="9">
    <location>
        <begin position="447"/>
        <end position="471"/>
    </location>
</feature>
<evidence type="ECO:0000256" key="7">
    <source>
        <dbReference type="ARBA" id="ARBA00023242"/>
    </source>
</evidence>
<dbReference type="AlphaFoldDB" id="A0A0K9NGV3"/>
<dbReference type="Pfam" id="PF05033">
    <property type="entry name" value="Pre-SET"/>
    <property type="match status" value="1"/>
</dbReference>
<dbReference type="GO" id="GO:0032259">
    <property type="term" value="P:methylation"/>
    <property type="evidence" value="ECO:0007669"/>
    <property type="project" value="UniProtKB-KW"/>
</dbReference>
<evidence type="ECO:0000259" key="13">
    <source>
        <dbReference type="PROSITE" id="PS51015"/>
    </source>
</evidence>
<evidence type="ECO:0000256" key="8">
    <source>
        <dbReference type="PROSITE-ProRule" id="PRU00358"/>
    </source>
</evidence>
<keyword evidence="3 14" id="KW-0489">Methyltransferase</keyword>
<evidence type="ECO:0000313" key="15">
    <source>
        <dbReference type="Proteomes" id="UP000036987"/>
    </source>
</evidence>
<feature type="domain" description="Pre-SET" evidence="11">
    <location>
        <begin position="865"/>
        <end position="925"/>
    </location>
</feature>
<dbReference type="Proteomes" id="UP000036987">
    <property type="component" value="Unassembled WGS sequence"/>
</dbReference>
<evidence type="ECO:0000259" key="12">
    <source>
        <dbReference type="PROSITE" id="PS50868"/>
    </source>
</evidence>
<dbReference type="InterPro" id="IPR051357">
    <property type="entry name" value="H3K9_HMTase_SUVAR3-9"/>
</dbReference>
<proteinExistence type="predicted"/>
<keyword evidence="4 14" id="KW-0808">Transferase</keyword>
<dbReference type="InterPro" id="IPR025794">
    <property type="entry name" value="H3-K9-MeTrfase_plant"/>
</dbReference>
<feature type="domain" description="SET" evidence="10">
    <location>
        <begin position="928"/>
        <end position="1074"/>
    </location>
</feature>
<dbReference type="EMBL" id="LFYR01002228">
    <property type="protein sequence ID" value="KMZ55989.1"/>
    <property type="molecule type" value="Genomic_DNA"/>
</dbReference>
<dbReference type="GO" id="GO:0003690">
    <property type="term" value="F:double-stranded DNA binding"/>
    <property type="evidence" value="ECO:0000318"/>
    <property type="project" value="GO_Central"/>
</dbReference>
<dbReference type="InterPro" id="IPR001214">
    <property type="entry name" value="SET_dom"/>
</dbReference>
<dbReference type="SMART" id="SM00317">
    <property type="entry name" value="SET"/>
    <property type="match status" value="1"/>
</dbReference>
<feature type="domain" description="YDG" evidence="13">
    <location>
        <begin position="644"/>
        <end position="794"/>
    </location>
</feature>
<accession>A0A0K9NGV3</accession>
<reference evidence="15" key="1">
    <citation type="journal article" date="2016" name="Nature">
        <title>The genome of the seagrass Zostera marina reveals angiosperm adaptation to the sea.</title>
        <authorList>
            <person name="Olsen J.L."/>
            <person name="Rouze P."/>
            <person name="Verhelst B."/>
            <person name="Lin Y.-C."/>
            <person name="Bayer T."/>
            <person name="Collen J."/>
            <person name="Dattolo E."/>
            <person name="De Paoli E."/>
            <person name="Dittami S."/>
            <person name="Maumus F."/>
            <person name="Michel G."/>
            <person name="Kersting A."/>
            <person name="Lauritano C."/>
            <person name="Lohaus R."/>
            <person name="Toepel M."/>
            <person name="Tonon T."/>
            <person name="Vanneste K."/>
            <person name="Amirebrahimi M."/>
            <person name="Brakel J."/>
            <person name="Bostroem C."/>
            <person name="Chovatia M."/>
            <person name="Grimwood J."/>
            <person name="Jenkins J.W."/>
            <person name="Jueterbock A."/>
            <person name="Mraz A."/>
            <person name="Stam W.T."/>
            <person name="Tice H."/>
            <person name="Bornberg-Bauer E."/>
            <person name="Green P.J."/>
            <person name="Pearson G.A."/>
            <person name="Procaccini G."/>
            <person name="Duarte C.M."/>
            <person name="Schmutz J."/>
            <person name="Reusch T.B.H."/>
            <person name="Van de Peer Y."/>
        </authorList>
    </citation>
    <scope>NUCLEOTIDE SEQUENCE [LARGE SCALE GENOMIC DNA]</scope>
    <source>
        <strain evidence="15">cv. Finnish</strain>
    </source>
</reference>
<dbReference type="GO" id="GO:0042054">
    <property type="term" value="F:histone methyltransferase activity"/>
    <property type="evidence" value="ECO:0000318"/>
    <property type="project" value="GO_Central"/>
</dbReference>
<evidence type="ECO:0000256" key="4">
    <source>
        <dbReference type="ARBA" id="ARBA00022679"/>
    </source>
</evidence>
<dbReference type="InterPro" id="IPR003616">
    <property type="entry name" value="Post-SET_dom"/>
</dbReference>
<evidence type="ECO:0000259" key="10">
    <source>
        <dbReference type="PROSITE" id="PS50280"/>
    </source>
</evidence>
<dbReference type="Gene3D" id="2.30.280.10">
    <property type="entry name" value="SRA-YDG"/>
    <property type="match status" value="1"/>
</dbReference>
<evidence type="ECO:0000259" key="11">
    <source>
        <dbReference type="PROSITE" id="PS50867"/>
    </source>
</evidence>
<evidence type="ECO:0000256" key="2">
    <source>
        <dbReference type="ARBA" id="ARBA00022454"/>
    </source>
</evidence>
<feature type="compositionally biased region" description="Basic residues" evidence="9">
    <location>
        <begin position="519"/>
        <end position="529"/>
    </location>
</feature>
<dbReference type="InterPro" id="IPR036987">
    <property type="entry name" value="SRA-YDG_sf"/>
</dbReference>
<feature type="region of interest" description="Disordered" evidence="9">
    <location>
        <begin position="498"/>
        <end position="542"/>
    </location>
</feature>
<gene>
    <name evidence="14" type="ORF">ZOSMA_9G00920</name>
</gene>
<dbReference type="PANTHER" id="PTHR45660">
    <property type="entry name" value="HISTONE-LYSINE N-METHYLTRANSFERASE SETMAR"/>
    <property type="match status" value="1"/>
</dbReference>
<dbReference type="PROSITE" id="PS50868">
    <property type="entry name" value="POST_SET"/>
    <property type="match status" value="1"/>
</dbReference>
<comment type="subcellular location">
    <subcellularLocation>
        <location evidence="1">Chromosome</location>
    </subcellularLocation>
    <subcellularLocation>
        <location evidence="8">Nucleus</location>
    </subcellularLocation>
</comment>
<dbReference type="Pfam" id="PF02182">
    <property type="entry name" value="SAD_SRA"/>
    <property type="match status" value="1"/>
</dbReference>
<evidence type="ECO:0000256" key="9">
    <source>
        <dbReference type="SAM" id="MobiDB-lite"/>
    </source>
</evidence>
<dbReference type="SMART" id="SM00468">
    <property type="entry name" value="PreSET"/>
    <property type="match status" value="1"/>
</dbReference>
<dbReference type="GO" id="GO:0005634">
    <property type="term" value="C:nucleus"/>
    <property type="evidence" value="ECO:0007669"/>
    <property type="project" value="UniProtKB-SubCell"/>
</dbReference>
<dbReference type="PROSITE" id="PS50867">
    <property type="entry name" value="PRE_SET"/>
    <property type="match status" value="1"/>
</dbReference>
<dbReference type="Pfam" id="PF00856">
    <property type="entry name" value="SET"/>
    <property type="match status" value="1"/>
</dbReference>
<dbReference type="InterPro" id="IPR046341">
    <property type="entry name" value="SET_dom_sf"/>
</dbReference>
<evidence type="ECO:0000256" key="3">
    <source>
        <dbReference type="ARBA" id="ARBA00022603"/>
    </source>
</evidence>
<dbReference type="InterPro" id="IPR003105">
    <property type="entry name" value="SRA_YDG"/>
</dbReference>
<dbReference type="InterPro" id="IPR007728">
    <property type="entry name" value="Pre-SET_dom"/>
</dbReference>
<dbReference type="Gene3D" id="2.170.270.10">
    <property type="entry name" value="SET domain"/>
    <property type="match status" value="1"/>
</dbReference>
<evidence type="ECO:0000256" key="5">
    <source>
        <dbReference type="ARBA" id="ARBA00022691"/>
    </source>
</evidence>
<dbReference type="PROSITE" id="PS50280">
    <property type="entry name" value="SET"/>
    <property type="match status" value="1"/>
</dbReference>
<sequence length="1104" mass="122252">MASDKDDGLQLSNTSECHKKIKIWESKIYGVPKRRRFSAIRDFPSGCGSHAANVNKLECTEAIASHVDKFSPNEKRASIEDKNPSENMQVKDITNAKAAVHPQSSSFDLLKTDMNMSASREFPLNSGNIVLKCISSLADKMLVDELKPVLQTEPLIHSYPSSPDSLKSDRNVCAFQDITLGYGSDPLNVNTEDLTQKVSSLADKMSCDDLKLVVGKEPFLENTNMDIEPDKKENYTDDNQLQSKKSHIFEFGNMLNVCRSILYGPPKRRKVSALRDFPLGCSASTNKLGMEDNHKDGVSNVINSDNVKPFEENKLKGHGKVVFDGGVSVFNDSTCGLIVEEFDNPSWINNQKDEEFSRENLVNSISKDIISVKEEVSNVLPKVIAKSRLGKSGKQKSTNTLQMVEHHGRKASFSAAKSQLKASAIENAGSVSNKIVTGVKHENVVKSNKRKSSIGLEEVSPSSASRQMSENHDVVASPGSGFIVQALMAEPNCPWRNGKYSMNTRNPPLSVEKVNDLKKTKKQRSRNASKKSTSPKLSKSRELFLLDDQNENPFMDKEHRLSPSPSLREVTVMSLGQPGLNKCSPPRNKVRKVLRLFQVICRKLLQEEESKSRELGRSLRIDLKAASILKNNDEWVNTGKPILGIVPGVEIGDEFHFRTELAIVGLHRPYQGGIDMTKINNILLATSIVAGGQSDDLDSSDVLIYSGAGGLPGNGENPPEDQKLERGNLALKNSIEANQPVRVIRGCKESKSDARDGKSKFSSTFTYDGLYMVEKYWKEKVSQGYFAFKFQLTRIPGQPELTFKEVKKSKKLSARPGTCVKDISDGKERIPICVVNTIDNEVPPKFKYITKIMYPTDCSQKSPRGGCICKNGCSDSENCECAVKNGGEIPFNYNGAIVQAKPLVYECGPSCKCPPNCPNRVSQHGIKIQLEIFKTDSMGWGVRSLNSISSGSFICEYIGELLPDSVAEHIEKDEYLFDIGHNYDDTSLWEGLPSIIPDGNTSNALCKVEDDAGGGFTIDAALYGNVGRFFNHSCSPNLYAQNLLYDHDDKKMPHIMFFAAENIPPLHELTYHYNYSIDKVCDSQGNIKRKDCLCGSLECSGRLY</sequence>
<dbReference type="InterPro" id="IPR015947">
    <property type="entry name" value="PUA-like_sf"/>
</dbReference>
<dbReference type="OrthoDB" id="5792673at2759"/>
<dbReference type="SUPFAM" id="SSF82199">
    <property type="entry name" value="SET domain"/>
    <property type="match status" value="1"/>
</dbReference>
<dbReference type="PANTHER" id="PTHR45660:SF46">
    <property type="entry name" value="HISTONE-LYSINE N-METHYLTRANSFERASE, H3 LYSINE-9 SPECIFIC SUVH6"/>
    <property type="match status" value="1"/>
</dbReference>
<comment type="caution">
    <text evidence="14">The sequence shown here is derived from an EMBL/GenBank/DDBJ whole genome shotgun (WGS) entry which is preliminary data.</text>
</comment>
<keyword evidence="2" id="KW-0158">Chromosome</keyword>
<organism evidence="14 15">
    <name type="scientific">Zostera marina</name>
    <name type="common">Eelgrass</name>
    <dbReference type="NCBI Taxonomy" id="29655"/>
    <lineage>
        <taxon>Eukaryota</taxon>
        <taxon>Viridiplantae</taxon>
        <taxon>Streptophyta</taxon>
        <taxon>Embryophyta</taxon>
        <taxon>Tracheophyta</taxon>
        <taxon>Spermatophyta</taxon>
        <taxon>Magnoliopsida</taxon>
        <taxon>Liliopsida</taxon>
        <taxon>Zosteraceae</taxon>
        <taxon>Zostera</taxon>
    </lineage>
</organism>
<protein>
    <submittedName>
        <fullName evidence="14">Histone-lysine N-methyltransferase</fullName>
    </submittedName>
</protein>
<feature type="domain" description="Post-SET" evidence="12">
    <location>
        <begin position="1088"/>
        <end position="1104"/>
    </location>
</feature>
<dbReference type="PROSITE" id="PS51575">
    <property type="entry name" value="SAM_MT43_SUVAR39_2"/>
    <property type="match status" value="1"/>
</dbReference>
<dbReference type="STRING" id="29655.A0A0K9NGV3"/>
<name>A0A0K9NGV3_ZOSMR</name>